<comment type="caution">
    <text evidence="2">The sequence shown here is derived from an EMBL/GenBank/DDBJ whole genome shotgun (WGS) entry which is preliminary data.</text>
</comment>
<evidence type="ECO:0000313" key="2">
    <source>
        <dbReference type="EMBL" id="PKK88236.1"/>
    </source>
</evidence>
<organism evidence="2 3">
    <name type="scientific">Candidatus Wallbacteria bacterium HGW-Wallbacteria-1</name>
    <dbReference type="NCBI Taxonomy" id="2013854"/>
    <lineage>
        <taxon>Bacteria</taxon>
        <taxon>Candidatus Walliibacteriota</taxon>
    </lineage>
</organism>
<feature type="region of interest" description="Disordered" evidence="1">
    <location>
        <begin position="28"/>
        <end position="53"/>
    </location>
</feature>
<accession>A0A2N1PIU4</accession>
<reference evidence="2 3" key="1">
    <citation type="journal article" date="2017" name="ISME J.">
        <title>Potential for microbial H2 and metal transformations associated with novel bacteria and archaea in deep terrestrial subsurface sediments.</title>
        <authorList>
            <person name="Hernsdorf A.W."/>
            <person name="Amano Y."/>
            <person name="Miyakawa K."/>
            <person name="Ise K."/>
            <person name="Suzuki Y."/>
            <person name="Anantharaman K."/>
            <person name="Probst A."/>
            <person name="Burstein D."/>
            <person name="Thomas B.C."/>
            <person name="Banfield J.F."/>
        </authorList>
    </citation>
    <scope>NUCLEOTIDE SEQUENCE [LARGE SCALE GENOMIC DNA]</scope>
    <source>
        <strain evidence="2">HGW-Wallbacteria-1</strain>
    </source>
</reference>
<dbReference type="Proteomes" id="UP000233256">
    <property type="component" value="Unassembled WGS sequence"/>
</dbReference>
<dbReference type="AlphaFoldDB" id="A0A2N1PIU4"/>
<evidence type="ECO:0000256" key="1">
    <source>
        <dbReference type="SAM" id="MobiDB-lite"/>
    </source>
</evidence>
<evidence type="ECO:0000313" key="3">
    <source>
        <dbReference type="Proteomes" id="UP000233256"/>
    </source>
</evidence>
<gene>
    <name evidence="2" type="ORF">CVV64_19760</name>
</gene>
<sequence>MTSAAARPDSWTLHAPAEARRAFRDRRNCGGGKAAGVLRRSTGRGPRSIKQRFPFSRPAFPGFGCQI</sequence>
<proteinExistence type="predicted"/>
<name>A0A2N1PIU4_9BACT</name>
<dbReference type="EMBL" id="PGXC01000057">
    <property type="protein sequence ID" value="PKK88236.1"/>
    <property type="molecule type" value="Genomic_DNA"/>
</dbReference>
<protein>
    <submittedName>
        <fullName evidence="2">Uncharacterized protein</fullName>
    </submittedName>
</protein>